<comment type="function">
    <text evidence="1">Plays an important role in the elongation step of protein synthesis.</text>
</comment>
<dbReference type="FunFam" id="1.10.10.1410:FF:000001">
    <property type="entry name" value="60S acidic ribosomal protein P1"/>
    <property type="match status" value="1"/>
</dbReference>
<evidence type="ECO:0000256" key="4">
    <source>
        <dbReference type="ARBA" id="ARBA00022980"/>
    </source>
</evidence>
<evidence type="ECO:0000256" key="6">
    <source>
        <dbReference type="ARBA" id="ARBA00035200"/>
    </source>
</evidence>
<dbReference type="Pfam" id="PF00428">
    <property type="entry name" value="Ribosomal_60s"/>
    <property type="match status" value="1"/>
</dbReference>
<dbReference type="SUPFAM" id="SSF52080">
    <property type="entry name" value="Ribosomal proteins L15p and L18e"/>
    <property type="match status" value="1"/>
</dbReference>
<dbReference type="OrthoDB" id="61900at2759"/>
<evidence type="ECO:0000256" key="9">
    <source>
        <dbReference type="ARBA" id="ARBA00042918"/>
    </source>
</evidence>
<keyword evidence="5 10" id="KW-0687">Ribonucleoprotein</keyword>
<dbReference type="GO" id="GO:0022625">
    <property type="term" value="C:cytosolic large ribosomal subunit"/>
    <property type="evidence" value="ECO:0007669"/>
    <property type="project" value="TreeGrafter"/>
</dbReference>
<reference evidence="13 14" key="2">
    <citation type="submission" date="2018-11" db="EMBL/GenBank/DDBJ databases">
        <authorList>
            <consortium name="Pathogen Informatics"/>
        </authorList>
    </citation>
    <scope>NUCLEOTIDE SEQUENCE [LARGE SCALE GENOMIC DNA]</scope>
    <source>
        <strain evidence="13 14">Costa Rica</strain>
    </source>
</reference>
<evidence type="ECO:0000256" key="5">
    <source>
        <dbReference type="ARBA" id="ARBA00023274"/>
    </source>
</evidence>
<dbReference type="PANTHER" id="PTHR11721:SF3">
    <property type="entry name" value="LARGE RIBOSOMAL SUBUNIT PROTEIN UL15"/>
    <property type="match status" value="1"/>
</dbReference>
<sequence length="262" mass="28111">MAHAKRKTRKLRGHVSHGHGRVGKHRKHPGGRGNAGGEHHHQINRDKFHPGLFGKVGMRVFHLNKNHYYCPTVNVDRLWSLVPKKIKEQATPTKAPVIDCVKAGYFKVLGKGLLPKQPLIVKAKYFSHEAENKIKEAGGACISQLALEMALNQEMACVYAALILQDDEVAITGDKIATLLKAANVDFEPFWPGLFAKAVQGVDVKNLISSVASGAGSAAPAAPTASAAAPAAAAESAPAAESKKKEEPKEESDDDMGFGLFD</sequence>
<comment type="similarity">
    <text evidence="3 10">Belongs to the universal ribosomal protein uL15 family.</text>
</comment>
<keyword evidence="4 10" id="KW-0689">Ribosomal protein</keyword>
<evidence type="ECO:0000313" key="13">
    <source>
        <dbReference type="EMBL" id="VDM61197.1"/>
    </source>
</evidence>
<dbReference type="GO" id="GO:0006414">
    <property type="term" value="P:translational elongation"/>
    <property type="evidence" value="ECO:0007669"/>
    <property type="project" value="InterPro"/>
</dbReference>
<feature type="compositionally biased region" description="Low complexity" evidence="11">
    <location>
        <begin position="227"/>
        <end position="240"/>
    </location>
</feature>
<evidence type="ECO:0000256" key="3">
    <source>
        <dbReference type="ARBA" id="ARBA00007320"/>
    </source>
</evidence>
<feature type="compositionally biased region" description="Basic and acidic residues" evidence="11">
    <location>
        <begin position="37"/>
        <end position="48"/>
    </location>
</feature>
<dbReference type="PANTHER" id="PTHR11721">
    <property type="entry name" value="60S RIBOSOMAL PROTEIN L27A"/>
    <property type="match status" value="1"/>
</dbReference>
<comment type="similarity">
    <text evidence="2">Belongs to the eukaryotic ribosomal protein P1/P2 family.</text>
</comment>
<dbReference type="STRING" id="334426.A0A0R3PUL8"/>
<dbReference type="Proteomes" id="UP000267027">
    <property type="component" value="Unassembled WGS sequence"/>
</dbReference>
<feature type="domain" description="Large ribosomal subunit protein uL15/eL18" evidence="12">
    <location>
        <begin position="72"/>
        <end position="141"/>
    </location>
</feature>
<reference evidence="15" key="1">
    <citation type="submission" date="2017-02" db="UniProtKB">
        <authorList>
            <consortium name="WormBaseParasite"/>
        </authorList>
    </citation>
    <scope>IDENTIFICATION</scope>
</reference>
<dbReference type="InterPro" id="IPR030878">
    <property type="entry name" value="Ribosomal_uL15"/>
</dbReference>
<protein>
    <recommendedName>
        <fullName evidence="8">Large ribosomal subunit protein P1</fullName>
    </recommendedName>
    <alternativeName>
        <fullName evidence="9">60S acidic ribosomal protein P1</fullName>
    </alternativeName>
    <alternativeName>
        <fullName evidence="7">60S ribosomal protein L27a</fullName>
    </alternativeName>
    <alternativeName>
        <fullName evidence="6">Large ribosomal subunit protein uL15</fullName>
    </alternativeName>
</protein>
<evidence type="ECO:0000259" key="12">
    <source>
        <dbReference type="Pfam" id="PF00828"/>
    </source>
</evidence>
<dbReference type="AlphaFoldDB" id="A0A0R3PUL8"/>
<feature type="region of interest" description="Disordered" evidence="11">
    <location>
        <begin position="1"/>
        <end position="48"/>
    </location>
</feature>
<dbReference type="OMA" id="ELAFWWH"/>
<feature type="compositionally biased region" description="Basic residues" evidence="11">
    <location>
        <begin position="1"/>
        <end position="30"/>
    </location>
</feature>
<evidence type="ECO:0000256" key="2">
    <source>
        <dbReference type="ARBA" id="ARBA00005436"/>
    </source>
</evidence>
<dbReference type="InterPro" id="IPR001196">
    <property type="entry name" value="Ribosomal_uL15_CS"/>
</dbReference>
<dbReference type="EMBL" id="UYYA01004325">
    <property type="protein sequence ID" value="VDM61197.1"/>
    <property type="molecule type" value="Genomic_DNA"/>
</dbReference>
<dbReference type="InterPro" id="IPR021131">
    <property type="entry name" value="Ribosomal_uL15/eL18"/>
</dbReference>
<evidence type="ECO:0000256" key="11">
    <source>
        <dbReference type="SAM" id="MobiDB-lite"/>
    </source>
</evidence>
<evidence type="ECO:0000256" key="1">
    <source>
        <dbReference type="ARBA" id="ARBA00003362"/>
    </source>
</evidence>
<evidence type="ECO:0000313" key="14">
    <source>
        <dbReference type="Proteomes" id="UP000267027"/>
    </source>
</evidence>
<evidence type="ECO:0000313" key="15">
    <source>
        <dbReference type="WBParaSite" id="ACOC_0000961101-mRNA-1"/>
    </source>
</evidence>
<dbReference type="WBParaSite" id="ACOC_0000961101-mRNA-1">
    <property type="protein sequence ID" value="ACOC_0000961101-mRNA-1"/>
    <property type="gene ID" value="ACOC_0000961101"/>
</dbReference>
<organism evidence="15">
    <name type="scientific">Angiostrongylus costaricensis</name>
    <name type="common">Nematode worm</name>
    <dbReference type="NCBI Taxonomy" id="334426"/>
    <lineage>
        <taxon>Eukaryota</taxon>
        <taxon>Metazoa</taxon>
        <taxon>Ecdysozoa</taxon>
        <taxon>Nematoda</taxon>
        <taxon>Chromadorea</taxon>
        <taxon>Rhabditida</taxon>
        <taxon>Rhabditina</taxon>
        <taxon>Rhabditomorpha</taxon>
        <taxon>Strongyloidea</taxon>
        <taxon>Metastrongylidae</taxon>
        <taxon>Angiostrongylus</taxon>
    </lineage>
</organism>
<dbReference type="HAMAP" id="MF_01341">
    <property type="entry name" value="Ribosomal_uL15"/>
    <property type="match status" value="1"/>
</dbReference>
<dbReference type="FunFam" id="3.100.10.10:FF:000002">
    <property type="entry name" value="60S ribosomal protein L27a"/>
    <property type="match status" value="1"/>
</dbReference>
<name>A0A0R3PUL8_ANGCS</name>
<evidence type="ECO:0000256" key="8">
    <source>
        <dbReference type="ARBA" id="ARBA00041116"/>
    </source>
</evidence>
<keyword evidence="14" id="KW-1185">Reference proteome</keyword>
<gene>
    <name evidence="13" type="ORF">ACOC_LOCUS9612</name>
</gene>
<dbReference type="CDD" id="cd05831">
    <property type="entry name" value="Ribosomal_P1"/>
    <property type="match status" value="1"/>
</dbReference>
<dbReference type="InterPro" id="IPR036227">
    <property type="entry name" value="Ribosomal_uL15/eL18_sf"/>
</dbReference>
<accession>A0A0R3PUL8</accession>
<proteinExistence type="inferred from homology"/>
<dbReference type="GO" id="GO:0003735">
    <property type="term" value="F:structural constituent of ribosome"/>
    <property type="evidence" value="ECO:0007669"/>
    <property type="project" value="InterPro"/>
</dbReference>
<dbReference type="InterPro" id="IPR027534">
    <property type="entry name" value="Ribosomal_P1/P2"/>
</dbReference>
<dbReference type="HAMAP" id="MF_01478">
    <property type="entry name" value="Ribosomal_L12_arch"/>
    <property type="match status" value="1"/>
</dbReference>
<dbReference type="PROSITE" id="PS00475">
    <property type="entry name" value="RIBOSOMAL_L15"/>
    <property type="match status" value="1"/>
</dbReference>
<dbReference type="Pfam" id="PF00828">
    <property type="entry name" value="Ribosomal_L27A"/>
    <property type="match status" value="1"/>
</dbReference>
<dbReference type="Gene3D" id="3.100.10.10">
    <property type="match status" value="1"/>
</dbReference>
<dbReference type="InterPro" id="IPR038716">
    <property type="entry name" value="P1/P2_N_sf"/>
</dbReference>
<evidence type="ECO:0000256" key="7">
    <source>
        <dbReference type="ARBA" id="ARBA00035527"/>
    </source>
</evidence>
<evidence type="ECO:0000256" key="10">
    <source>
        <dbReference type="RuleBase" id="RU003888"/>
    </source>
</evidence>
<feature type="region of interest" description="Disordered" evidence="11">
    <location>
        <begin position="227"/>
        <end position="262"/>
    </location>
</feature>
<dbReference type="Gene3D" id="1.10.10.1410">
    <property type="match status" value="1"/>
</dbReference>